<gene>
    <name evidence="9" type="primary">xerD_3</name>
    <name evidence="9" type="ORF">AMURIS_01660</name>
</gene>
<dbReference type="AlphaFoldDB" id="A0A2K4ZEQ2"/>
<dbReference type="PROSITE" id="PS51898">
    <property type="entry name" value="TYR_RECOMBINASE"/>
    <property type="match status" value="1"/>
</dbReference>
<evidence type="ECO:0000313" key="10">
    <source>
        <dbReference type="Proteomes" id="UP000236311"/>
    </source>
</evidence>
<name>A0A2K4ZEQ2_9FIRM</name>
<dbReference type="PANTHER" id="PTHR30349:SF89">
    <property type="entry name" value="INTEGRASE_RECOMBINASE"/>
    <property type="match status" value="1"/>
</dbReference>
<dbReference type="InterPro" id="IPR002104">
    <property type="entry name" value="Integrase_catalytic"/>
</dbReference>
<evidence type="ECO:0000256" key="2">
    <source>
        <dbReference type="ARBA" id="ARBA00008857"/>
    </source>
</evidence>
<dbReference type="Gene3D" id="1.10.443.10">
    <property type="entry name" value="Intergrase catalytic core"/>
    <property type="match status" value="1"/>
</dbReference>
<reference evidence="9 10" key="1">
    <citation type="submission" date="2018-01" db="EMBL/GenBank/DDBJ databases">
        <authorList>
            <person name="Gaut B.S."/>
            <person name="Morton B.R."/>
            <person name="Clegg M.T."/>
            <person name="Duvall M.R."/>
        </authorList>
    </citation>
    <scope>NUCLEOTIDE SEQUENCE [LARGE SCALE GENOMIC DNA]</scope>
    <source>
        <strain evidence="9">GP69</strain>
    </source>
</reference>
<dbReference type="RefSeq" id="WP_103239009.1">
    <property type="nucleotide sequence ID" value="NZ_JANJZD010000022.1"/>
</dbReference>
<evidence type="ECO:0000259" key="7">
    <source>
        <dbReference type="PROSITE" id="PS51898"/>
    </source>
</evidence>
<dbReference type="OrthoDB" id="9801717at2"/>
<dbReference type="GO" id="GO:0015074">
    <property type="term" value="P:DNA integration"/>
    <property type="evidence" value="ECO:0007669"/>
    <property type="project" value="UniProtKB-KW"/>
</dbReference>
<evidence type="ECO:0000256" key="5">
    <source>
        <dbReference type="ARBA" id="ARBA00023172"/>
    </source>
</evidence>
<evidence type="ECO:0000256" key="6">
    <source>
        <dbReference type="PROSITE-ProRule" id="PRU01248"/>
    </source>
</evidence>
<dbReference type="Gene3D" id="1.10.150.130">
    <property type="match status" value="1"/>
</dbReference>
<dbReference type="Pfam" id="PF00589">
    <property type="entry name" value="Phage_integrase"/>
    <property type="match status" value="1"/>
</dbReference>
<evidence type="ECO:0000256" key="4">
    <source>
        <dbReference type="ARBA" id="ARBA00023125"/>
    </source>
</evidence>
<keyword evidence="5" id="KW-0233">DNA recombination</keyword>
<dbReference type="InterPro" id="IPR050090">
    <property type="entry name" value="Tyrosine_recombinase_XerCD"/>
</dbReference>
<dbReference type="SUPFAM" id="SSF56349">
    <property type="entry name" value="DNA breaking-rejoining enzymes"/>
    <property type="match status" value="1"/>
</dbReference>
<evidence type="ECO:0000256" key="1">
    <source>
        <dbReference type="ARBA" id="ARBA00003283"/>
    </source>
</evidence>
<dbReference type="InterPro" id="IPR004107">
    <property type="entry name" value="Integrase_SAM-like_N"/>
</dbReference>
<accession>A0A2K4ZEQ2</accession>
<dbReference type="GO" id="GO:0006310">
    <property type="term" value="P:DNA recombination"/>
    <property type="evidence" value="ECO:0007669"/>
    <property type="project" value="UniProtKB-KW"/>
</dbReference>
<dbReference type="InterPro" id="IPR010998">
    <property type="entry name" value="Integrase_recombinase_N"/>
</dbReference>
<protein>
    <submittedName>
        <fullName evidence="9">Tyrosine recombinase XerD</fullName>
    </submittedName>
</protein>
<keyword evidence="3" id="KW-0229">DNA integration</keyword>
<dbReference type="PANTHER" id="PTHR30349">
    <property type="entry name" value="PHAGE INTEGRASE-RELATED"/>
    <property type="match status" value="1"/>
</dbReference>
<feature type="domain" description="Tyr recombinase" evidence="7">
    <location>
        <begin position="113"/>
        <end position="287"/>
    </location>
</feature>
<feature type="domain" description="Core-binding (CB)" evidence="8">
    <location>
        <begin position="4"/>
        <end position="95"/>
    </location>
</feature>
<evidence type="ECO:0000256" key="3">
    <source>
        <dbReference type="ARBA" id="ARBA00022908"/>
    </source>
</evidence>
<proteinExistence type="inferred from homology"/>
<comment type="function">
    <text evidence="1">Site-specific tyrosine recombinase, which acts by catalyzing the cutting and rejoining of the recombining DNA molecules.</text>
</comment>
<keyword evidence="4 6" id="KW-0238">DNA-binding</keyword>
<dbReference type="PROSITE" id="PS51900">
    <property type="entry name" value="CB"/>
    <property type="match status" value="1"/>
</dbReference>
<dbReference type="InterPro" id="IPR044068">
    <property type="entry name" value="CB"/>
</dbReference>
<dbReference type="InterPro" id="IPR011010">
    <property type="entry name" value="DNA_brk_join_enz"/>
</dbReference>
<organism evidence="9 10">
    <name type="scientific">Acetatifactor muris</name>
    <dbReference type="NCBI Taxonomy" id="879566"/>
    <lineage>
        <taxon>Bacteria</taxon>
        <taxon>Bacillati</taxon>
        <taxon>Bacillota</taxon>
        <taxon>Clostridia</taxon>
        <taxon>Lachnospirales</taxon>
        <taxon>Lachnospiraceae</taxon>
        <taxon>Acetatifactor</taxon>
    </lineage>
</organism>
<dbReference type="InterPro" id="IPR013762">
    <property type="entry name" value="Integrase-like_cat_sf"/>
</dbReference>
<evidence type="ECO:0000313" key="9">
    <source>
        <dbReference type="EMBL" id="SOY28945.1"/>
    </source>
</evidence>
<dbReference type="GO" id="GO:0003677">
    <property type="term" value="F:DNA binding"/>
    <property type="evidence" value="ECO:0007669"/>
    <property type="project" value="UniProtKB-UniRule"/>
</dbReference>
<sequence length="292" mass="33549">MAHRIDSKMMDDYREYMRREEYTEGTIQKYLRDIRSFAAWKAECESGEHTMFAGNVEVDKEAAAGWKAELVEAGYAPVTVNAMLSSLNGFFGFLGWEECKVKFLKIQRRTFRDQDRELSRAEYGRLLQSAGKMDNPRLALLLETICGTGIRVSEVKYITVEAVRKKRADISLKGKIRTILLPGKLCKKLRDYAKKKKIKFGEIFVTRTGKSLCRRQIWGEMKKLCEKAGVNSSKVFPHNLRHLFARTFYSLSRDIVKLADVLGHSSIETTRIYLISTGKTHARQMERLGLIS</sequence>
<keyword evidence="10" id="KW-1185">Reference proteome</keyword>
<dbReference type="Pfam" id="PF02899">
    <property type="entry name" value="Phage_int_SAM_1"/>
    <property type="match status" value="1"/>
</dbReference>
<evidence type="ECO:0000259" key="8">
    <source>
        <dbReference type="PROSITE" id="PS51900"/>
    </source>
</evidence>
<comment type="similarity">
    <text evidence="2">Belongs to the 'phage' integrase family.</text>
</comment>
<dbReference type="Proteomes" id="UP000236311">
    <property type="component" value="Unassembled WGS sequence"/>
</dbReference>
<dbReference type="EMBL" id="OFSM01000007">
    <property type="protein sequence ID" value="SOY28945.1"/>
    <property type="molecule type" value="Genomic_DNA"/>
</dbReference>